<dbReference type="EMBL" id="JALJOS010000033">
    <property type="protein sequence ID" value="KAK9822289.1"/>
    <property type="molecule type" value="Genomic_DNA"/>
</dbReference>
<gene>
    <name evidence="3" type="ORF">WJX74_003361</name>
</gene>
<feature type="domain" description="Methyltransferase type 11" evidence="2">
    <location>
        <begin position="48"/>
        <end position="147"/>
    </location>
</feature>
<dbReference type="PANTHER" id="PTHR45036">
    <property type="entry name" value="METHYLTRANSFERASE LIKE 7B"/>
    <property type="match status" value="1"/>
</dbReference>
<dbReference type="PANTHER" id="PTHR45036:SF1">
    <property type="entry name" value="METHYLTRANSFERASE LIKE 7A"/>
    <property type="match status" value="1"/>
</dbReference>
<sequence>MSRSTPSWAQQLFAWLLSKISPAVHEYASPWTREAFAGVLQGPVKDVVEVGIGGGQNMHFYAEHPGITVTGIDPNNAFQEYSIKNAQKHGLGPGRFNWIQGSGEKLPLPDNCCDAVITTMVFCSVTDLDRCMAEVQRVLRPGGKFLFMEHIGAKPGSILRTIQQLINPLWKFTFENCNLDRNTLATIRQSGFADVKATEFGWGWRAVRIQPLLLPIMALARPLCIGVATASSFGHLKSVRVAPNPSGVAFTEVQDMGKGQKAVCKLDGRKQDPQNQPQAKLTAQPDTIQFFSGMDFKNPAVKPSEPNGASDSPSKCQHPQPDQGTTLQREQPEVFEEEDFPTDAHKAWGLSDGDYAKLNFLMIGQPVSPRIFNDEESRMAGYRSWRAYEAHSAIRAW</sequence>
<dbReference type="InterPro" id="IPR029063">
    <property type="entry name" value="SAM-dependent_MTases_sf"/>
</dbReference>
<dbReference type="InterPro" id="IPR052356">
    <property type="entry name" value="Thiol_S-MT"/>
</dbReference>
<organism evidence="3 4">
    <name type="scientific">Apatococcus lobatus</name>
    <dbReference type="NCBI Taxonomy" id="904363"/>
    <lineage>
        <taxon>Eukaryota</taxon>
        <taxon>Viridiplantae</taxon>
        <taxon>Chlorophyta</taxon>
        <taxon>core chlorophytes</taxon>
        <taxon>Trebouxiophyceae</taxon>
        <taxon>Chlorellales</taxon>
        <taxon>Chlorellaceae</taxon>
        <taxon>Apatococcus</taxon>
    </lineage>
</organism>
<dbReference type="GO" id="GO:0008757">
    <property type="term" value="F:S-adenosylmethionine-dependent methyltransferase activity"/>
    <property type="evidence" value="ECO:0007669"/>
    <property type="project" value="InterPro"/>
</dbReference>
<evidence type="ECO:0000259" key="2">
    <source>
        <dbReference type="Pfam" id="PF08241"/>
    </source>
</evidence>
<accession>A0AAW1QLF7</accession>
<protein>
    <recommendedName>
        <fullName evidence="2">Methyltransferase type 11 domain-containing protein</fullName>
    </recommendedName>
</protein>
<evidence type="ECO:0000256" key="1">
    <source>
        <dbReference type="SAM" id="MobiDB-lite"/>
    </source>
</evidence>
<dbReference type="Pfam" id="PF08241">
    <property type="entry name" value="Methyltransf_11"/>
    <property type="match status" value="1"/>
</dbReference>
<comment type="caution">
    <text evidence="3">The sequence shown here is derived from an EMBL/GenBank/DDBJ whole genome shotgun (WGS) entry which is preliminary data.</text>
</comment>
<evidence type="ECO:0000313" key="4">
    <source>
        <dbReference type="Proteomes" id="UP001438707"/>
    </source>
</evidence>
<proteinExistence type="predicted"/>
<name>A0AAW1QLF7_9CHLO</name>
<dbReference type="AlphaFoldDB" id="A0AAW1QLF7"/>
<feature type="region of interest" description="Disordered" evidence="1">
    <location>
        <begin position="294"/>
        <end position="328"/>
    </location>
</feature>
<feature type="compositionally biased region" description="Polar residues" evidence="1">
    <location>
        <begin position="307"/>
        <end position="328"/>
    </location>
</feature>
<dbReference type="Gene3D" id="3.40.50.150">
    <property type="entry name" value="Vaccinia Virus protein VP39"/>
    <property type="match status" value="1"/>
</dbReference>
<keyword evidence="4" id="KW-1185">Reference proteome</keyword>
<dbReference type="InterPro" id="IPR013216">
    <property type="entry name" value="Methyltransf_11"/>
</dbReference>
<reference evidence="3 4" key="1">
    <citation type="journal article" date="2024" name="Nat. Commun.">
        <title>Phylogenomics reveals the evolutionary origins of lichenization in chlorophyte algae.</title>
        <authorList>
            <person name="Puginier C."/>
            <person name="Libourel C."/>
            <person name="Otte J."/>
            <person name="Skaloud P."/>
            <person name="Haon M."/>
            <person name="Grisel S."/>
            <person name="Petersen M."/>
            <person name="Berrin J.G."/>
            <person name="Delaux P.M."/>
            <person name="Dal Grande F."/>
            <person name="Keller J."/>
        </authorList>
    </citation>
    <scope>NUCLEOTIDE SEQUENCE [LARGE SCALE GENOMIC DNA]</scope>
    <source>
        <strain evidence="3 4">SAG 2145</strain>
    </source>
</reference>
<dbReference type="Proteomes" id="UP001438707">
    <property type="component" value="Unassembled WGS sequence"/>
</dbReference>
<evidence type="ECO:0000313" key="3">
    <source>
        <dbReference type="EMBL" id="KAK9822289.1"/>
    </source>
</evidence>
<dbReference type="CDD" id="cd02440">
    <property type="entry name" value="AdoMet_MTases"/>
    <property type="match status" value="1"/>
</dbReference>
<dbReference type="SUPFAM" id="SSF53335">
    <property type="entry name" value="S-adenosyl-L-methionine-dependent methyltransferases"/>
    <property type="match status" value="1"/>
</dbReference>